<protein>
    <recommendedName>
        <fullName evidence="9">Intestine-specific homeobox</fullName>
    </recommendedName>
</protein>
<feature type="compositionally biased region" description="Polar residues" evidence="12">
    <location>
        <begin position="44"/>
        <end position="53"/>
    </location>
</feature>
<comment type="function">
    <text evidence="8">Transcription factor that regulates gene expression in intestine. May participate in vitamin A metabolism most likely by regulating BCO1 expression in the intestine.</text>
</comment>
<evidence type="ECO:0000256" key="7">
    <source>
        <dbReference type="ARBA" id="ARBA00023242"/>
    </source>
</evidence>
<dbReference type="GeneID" id="101567260"/>
<dbReference type="GO" id="GO:0005634">
    <property type="term" value="C:nucleus"/>
    <property type="evidence" value="ECO:0007669"/>
    <property type="project" value="UniProtKB-SubCell"/>
</dbReference>
<evidence type="ECO:0000256" key="12">
    <source>
        <dbReference type="SAM" id="MobiDB-lite"/>
    </source>
</evidence>
<dbReference type="GO" id="GO:0000981">
    <property type="term" value="F:DNA-binding transcription factor activity, RNA polymerase II-specific"/>
    <property type="evidence" value="ECO:0007669"/>
    <property type="project" value="InterPro"/>
</dbReference>
<feature type="domain" description="Homeobox" evidence="13">
    <location>
        <begin position="69"/>
        <end position="129"/>
    </location>
</feature>
<evidence type="ECO:0000256" key="5">
    <source>
        <dbReference type="ARBA" id="ARBA00023159"/>
    </source>
</evidence>
<dbReference type="Gene3D" id="1.10.10.60">
    <property type="entry name" value="Homeodomain-like"/>
    <property type="match status" value="1"/>
</dbReference>
<feature type="DNA-binding region" description="Homeobox" evidence="10">
    <location>
        <begin position="71"/>
        <end position="130"/>
    </location>
</feature>
<evidence type="ECO:0000256" key="2">
    <source>
        <dbReference type="ARBA" id="ARBA00023015"/>
    </source>
</evidence>
<evidence type="ECO:0000256" key="3">
    <source>
        <dbReference type="ARBA" id="ARBA00023125"/>
    </source>
</evidence>
<keyword evidence="14" id="KW-1185">Reference proteome</keyword>
<sequence length="226" mass="24981">MEISTESPGAPAKLGLSFSIESILRKPSGQREAPPEPPQEQPQGDSLKSQLPTAQLEAPPLPSPQEERRARRRARTTFTPEQLQELEKIFHLTHYPDIHTRSQLAARINLPEARVQIWFQNQRAKWRKREKTGTLQQPGQAASALPPNLDVAGPALTTSTLLGPASAPRRSPLTPAWAPTTVTLLLQHSWEMQTTPRALVQQTCLPDLCVLPPVPPRWDSACATST</sequence>
<dbReference type="InterPro" id="IPR017970">
    <property type="entry name" value="Homeobox_CS"/>
</dbReference>
<evidence type="ECO:0000259" key="13">
    <source>
        <dbReference type="PROSITE" id="PS50071"/>
    </source>
</evidence>
<dbReference type="OrthoDB" id="6159439at2759"/>
<dbReference type="InParanoid" id="A0A6P3VBA7"/>
<evidence type="ECO:0000256" key="10">
    <source>
        <dbReference type="PROSITE-ProRule" id="PRU00108"/>
    </source>
</evidence>
<evidence type="ECO:0000256" key="4">
    <source>
        <dbReference type="ARBA" id="ARBA00023155"/>
    </source>
</evidence>
<name>A0A6P3VBA7_OCTDE</name>
<dbReference type="FunCoup" id="A0A6P3VBA7">
    <property type="interactions" value="718"/>
</dbReference>
<dbReference type="RefSeq" id="XP_012370693.1">
    <property type="nucleotide sequence ID" value="XM_012515239.1"/>
</dbReference>
<keyword evidence="3 10" id="KW-0238">DNA-binding</keyword>
<dbReference type="AlphaFoldDB" id="A0A6P3VBA7"/>
<comment type="subcellular location">
    <subcellularLocation>
        <location evidence="1 10 11">Nucleus</location>
    </subcellularLocation>
</comment>
<reference evidence="15" key="1">
    <citation type="submission" date="2025-08" db="UniProtKB">
        <authorList>
            <consortium name="RefSeq"/>
        </authorList>
    </citation>
    <scope>IDENTIFICATION</scope>
</reference>
<evidence type="ECO:0000313" key="15">
    <source>
        <dbReference type="RefSeq" id="XP_012370693.1"/>
    </source>
</evidence>
<dbReference type="FunFam" id="1.10.10.60:FF:000369">
    <property type="entry name" value="Intestine specific homeobox"/>
    <property type="match status" value="1"/>
</dbReference>
<dbReference type="Proteomes" id="UP000515203">
    <property type="component" value="Unplaced"/>
</dbReference>
<dbReference type="CTD" id="91464"/>
<dbReference type="PANTHER" id="PTHR24329:SF362">
    <property type="entry name" value="INTESTINE-SPECIFIC HOMEOBOX"/>
    <property type="match status" value="1"/>
</dbReference>
<evidence type="ECO:0000256" key="1">
    <source>
        <dbReference type="ARBA" id="ARBA00004123"/>
    </source>
</evidence>
<proteinExistence type="predicted"/>
<dbReference type="Pfam" id="PF00046">
    <property type="entry name" value="Homeodomain"/>
    <property type="match status" value="1"/>
</dbReference>
<dbReference type="InterPro" id="IPR050649">
    <property type="entry name" value="Paired_Homeobox_TFs"/>
</dbReference>
<evidence type="ECO:0000256" key="8">
    <source>
        <dbReference type="ARBA" id="ARBA00055445"/>
    </source>
</evidence>
<gene>
    <name evidence="15" type="primary">Isx</name>
</gene>
<keyword evidence="2" id="KW-0805">Transcription regulation</keyword>
<evidence type="ECO:0000256" key="9">
    <source>
        <dbReference type="ARBA" id="ARBA00067428"/>
    </source>
</evidence>
<dbReference type="CDD" id="cd00086">
    <property type="entry name" value="homeodomain"/>
    <property type="match status" value="1"/>
</dbReference>
<dbReference type="SUPFAM" id="SSF46689">
    <property type="entry name" value="Homeodomain-like"/>
    <property type="match status" value="1"/>
</dbReference>
<keyword evidence="6" id="KW-0804">Transcription</keyword>
<dbReference type="GO" id="GO:0000977">
    <property type="term" value="F:RNA polymerase II transcription regulatory region sequence-specific DNA binding"/>
    <property type="evidence" value="ECO:0007669"/>
    <property type="project" value="TreeGrafter"/>
</dbReference>
<dbReference type="InterPro" id="IPR001356">
    <property type="entry name" value="HD"/>
</dbReference>
<organism evidence="14 15">
    <name type="scientific">Octodon degus</name>
    <name type="common">Degu</name>
    <name type="synonym">Sciurus degus</name>
    <dbReference type="NCBI Taxonomy" id="10160"/>
    <lineage>
        <taxon>Eukaryota</taxon>
        <taxon>Metazoa</taxon>
        <taxon>Chordata</taxon>
        <taxon>Craniata</taxon>
        <taxon>Vertebrata</taxon>
        <taxon>Euteleostomi</taxon>
        <taxon>Mammalia</taxon>
        <taxon>Eutheria</taxon>
        <taxon>Euarchontoglires</taxon>
        <taxon>Glires</taxon>
        <taxon>Rodentia</taxon>
        <taxon>Hystricomorpha</taxon>
        <taxon>Octodontidae</taxon>
        <taxon>Octodon</taxon>
    </lineage>
</organism>
<evidence type="ECO:0000256" key="6">
    <source>
        <dbReference type="ARBA" id="ARBA00023163"/>
    </source>
</evidence>
<dbReference type="PROSITE" id="PS00027">
    <property type="entry name" value="HOMEOBOX_1"/>
    <property type="match status" value="1"/>
</dbReference>
<accession>A0A6P3VBA7</accession>
<feature type="region of interest" description="Disordered" evidence="12">
    <location>
        <begin position="1"/>
        <end position="79"/>
    </location>
</feature>
<dbReference type="SMART" id="SM00389">
    <property type="entry name" value="HOX"/>
    <property type="match status" value="1"/>
</dbReference>
<evidence type="ECO:0000313" key="14">
    <source>
        <dbReference type="Proteomes" id="UP000515203"/>
    </source>
</evidence>
<keyword evidence="4 10" id="KW-0371">Homeobox</keyword>
<keyword evidence="5" id="KW-0010">Activator</keyword>
<dbReference type="PANTHER" id="PTHR24329">
    <property type="entry name" value="HOMEOBOX PROTEIN ARISTALESS"/>
    <property type="match status" value="1"/>
</dbReference>
<dbReference type="InterPro" id="IPR009057">
    <property type="entry name" value="Homeodomain-like_sf"/>
</dbReference>
<evidence type="ECO:0000256" key="11">
    <source>
        <dbReference type="RuleBase" id="RU000682"/>
    </source>
</evidence>
<dbReference type="PROSITE" id="PS50071">
    <property type="entry name" value="HOMEOBOX_2"/>
    <property type="match status" value="1"/>
</dbReference>
<keyword evidence="7 10" id="KW-0539">Nucleus</keyword>